<dbReference type="SUPFAM" id="SSF53218">
    <property type="entry name" value="Molybdenum cofactor biosynthesis proteins"/>
    <property type="match status" value="1"/>
</dbReference>
<dbReference type="SUPFAM" id="SSF142433">
    <property type="entry name" value="CinA-like"/>
    <property type="match status" value="1"/>
</dbReference>
<dbReference type="InterPro" id="IPR001453">
    <property type="entry name" value="MoaB/Mog_dom"/>
</dbReference>
<dbReference type="SMART" id="SM00852">
    <property type="entry name" value="MoCF_biosynth"/>
    <property type="match status" value="1"/>
</dbReference>
<dbReference type="InterPro" id="IPR008135">
    <property type="entry name" value="Competence-induced_CinA"/>
</dbReference>
<reference evidence="3 4" key="1">
    <citation type="submission" date="2018-08" db="EMBL/GenBank/DDBJ databases">
        <title>Meiothermus cateniformans JCM 15151 genome sequencing project.</title>
        <authorList>
            <person name="Da Costa M.S."/>
            <person name="Albuquerque L."/>
            <person name="Raposo P."/>
            <person name="Froufe H.J.C."/>
            <person name="Barroso C.S."/>
            <person name="Egas C."/>
        </authorList>
    </citation>
    <scope>NUCLEOTIDE SEQUENCE [LARGE SCALE GENOMIC DNA]</scope>
    <source>
        <strain evidence="3 4">JCM 15151</strain>
    </source>
</reference>
<dbReference type="PANTHER" id="PTHR13939">
    <property type="entry name" value="NICOTINAMIDE-NUCLEOTIDE AMIDOHYDROLASE PNCC"/>
    <property type="match status" value="1"/>
</dbReference>
<dbReference type="InterPro" id="IPR008136">
    <property type="entry name" value="CinA_C"/>
</dbReference>
<dbReference type="Pfam" id="PF00994">
    <property type="entry name" value="MoCF_biosynth"/>
    <property type="match status" value="1"/>
</dbReference>
<accession>A0A399DXP8</accession>
<comment type="caution">
    <text evidence="3">The sequence shown here is derived from an EMBL/GenBank/DDBJ whole genome shotgun (WGS) entry which is preliminary data.</text>
</comment>
<dbReference type="NCBIfam" id="TIGR00199">
    <property type="entry name" value="PncC_domain"/>
    <property type="match status" value="1"/>
</dbReference>
<evidence type="ECO:0000313" key="3">
    <source>
        <dbReference type="EMBL" id="RIH76329.1"/>
    </source>
</evidence>
<dbReference type="InterPro" id="IPR036653">
    <property type="entry name" value="CinA-like_C"/>
</dbReference>
<dbReference type="Proteomes" id="UP000266089">
    <property type="component" value="Unassembled WGS sequence"/>
</dbReference>
<feature type="domain" description="MoaB/Mog" evidence="2">
    <location>
        <begin position="5"/>
        <end position="171"/>
    </location>
</feature>
<sequence length="400" mass="42543">MFLAEIIGVGDELLYGETVDSNTAEIAVSLQPYALEIRRTLRVADHLEALTEAVREAWQKARLVVLSGGLGPTPDDITREAIAAALGEKMEIDPQVLAWLEGIFADRGWKMPEANRKQALKIPSATWIANPRGTAPGWWVHREGQDLVCLPGPPAEWRPMWAELLPRLGLPAKPYRQITFKTFGLGESRIVELLGDLFRRGGAVEVGTYAKMDGVAVVVRGEPGPVEALAAQIRPLLGEAVWGREGDTLPALALQRLDDQKATLATLESMTGGVLGALLTGVPGASRSYLGGLVSYSPLAKSQLPIPLEVAAQHGVVSAAFAEAMAVAARSLLGATYGLSTTGVAGPEPLEGQPVGTLFVGLAGPQGVSSRHFRLPGASREMIRQRAAHAALAFLVSELR</sequence>
<dbReference type="AlphaFoldDB" id="A0A399DXP8"/>
<dbReference type="PIRSF" id="PIRSF006728">
    <property type="entry name" value="CinA"/>
    <property type="match status" value="1"/>
</dbReference>
<dbReference type="EMBL" id="QWKX01000045">
    <property type="protein sequence ID" value="RIH76329.1"/>
    <property type="molecule type" value="Genomic_DNA"/>
</dbReference>
<dbReference type="Pfam" id="PF02464">
    <property type="entry name" value="CinA"/>
    <property type="match status" value="1"/>
</dbReference>
<evidence type="ECO:0000313" key="4">
    <source>
        <dbReference type="Proteomes" id="UP000266089"/>
    </source>
</evidence>
<protein>
    <recommendedName>
        <fullName evidence="1">CinA-like protein</fullName>
    </recommendedName>
</protein>
<dbReference type="PANTHER" id="PTHR13939:SF0">
    <property type="entry name" value="NMN AMIDOHYDROLASE-LIKE PROTEIN YFAY"/>
    <property type="match status" value="1"/>
</dbReference>
<dbReference type="CDD" id="cd00885">
    <property type="entry name" value="cinA"/>
    <property type="match status" value="1"/>
</dbReference>
<gene>
    <name evidence="3" type="primary">cinA</name>
    <name evidence="3" type="ORF">Mcate_01806</name>
</gene>
<dbReference type="Gene3D" id="3.30.70.2860">
    <property type="match status" value="1"/>
</dbReference>
<evidence type="ECO:0000256" key="1">
    <source>
        <dbReference type="HAMAP-Rule" id="MF_00226"/>
    </source>
</evidence>
<proteinExistence type="inferred from homology"/>
<dbReference type="InterPro" id="IPR041424">
    <property type="entry name" value="CinA_KH"/>
</dbReference>
<dbReference type="Gene3D" id="3.40.980.10">
    <property type="entry name" value="MoaB/Mog-like domain"/>
    <property type="match status" value="1"/>
</dbReference>
<dbReference type="Pfam" id="PF18146">
    <property type="entry name" value="CinA_KH"/>
    <property type="match status" value="1"/>
</dbReference>
<evidence type="ECO:0000259" key="2">
    <source>
        <dbReference type="SMART" id="SM00852"/>
    </source>
</evidence>
<dbReference type="Gene3D" id="3.90.950.20">
    <property type="entry name" value="CinA-like"/>
    <property type="match status" value="1"/>
</dbReference>
<comment type="similarity">
    <text evidence="1">Belongs to the CinA family.</text>
</comment>
<dbReference type="InterPro" id="IPR036425">
    <property type="entry name" value="MoaB/Mog-like_dom_sf"/>
</dbReference>
<dbReference type="HAMAP" id="MF_00226_B">
    <property type="entry name" value="CinA_B"/>
    <property type="match status" value="1"/>
</dbReference>
<organism evidence="3 4">
    <name type="scientific">Meiothermus taiwanensis</name>
    <dbReference type="NCBI Taxonomy" id="172827"/>
    <lineage>
        <taxon>Bacteria</taxon>
        <taxon>Thermotogati</taxon>
        <taxon>Deinococcota</taxon>
        <taxon>Deinococci</taxon>
        <taxon>Thermales</taxon>
        <taxon>Thermaceae</taxon>
        <taxon>Meiothermus</taxon>
    </lineage>
</organism>
<dbReference type="RefSeq" id="WP_027887486.1">
    <property type="nucleotide sequence ID" value="NZ_JBHSXZ010000018.1"/>
</dbReference>
<dbReference type="NCBIfam" id="TIGR00200">
    <property type="entry name" value="cinA_nterm"/>
    <property type="match status" value="1"/>
</dbReference>
<name>A0A399DXP8_9DEIN</name>
<dbReference type="OrthoDB" id="9801454at2"/>
<dbReference type="InterPro" id="IPR050101">
    <property type="entry name" value="CinA"/>
</dbReference>